<dbReference type="Pfam" id="PF00248">
    <property type="entry name" value="Aldo_ket_red"/>
    <property type="match status" value="1"/>
</dbReference>
<protein>
    <submittedName>
        <fullName evidence="3">Predicted oxidoreductase</fullName>
    </submittedName>
</protein>
<dbReference type="RefSeq" id="WP_075024617.1">
    <property type="nucleotide sequence ID" value="NZ_FOVH01000026.1"/>
</dbReference>
<dbReference type="AlphaFoldDB" id="A0A1I5X9F5"/>
<dbReference type="PANTHER" id="PTHR43364:SF4">
    <property type="entry name" value="NAD(P)-LINKED OXIDOREDUCTASE SUPERFAMILY PROTEIN"/>
    <property type="match status" value="1"/>
</dbReference>
<dbReference type="InterPro" id="IPR023210">
    <property type="entry name" value="NADP_OxRdtase_dom"/>
</dbReference>
<keyword evidence="1" id="KW-0560">Oxidoreductase</keyword>
<dbReference type="InParanoid" id="A0A1I5X9F5"/>
<evidence type="ECO:0000256" key="1">
    <source>
        <dbReference type="ARBA" id="ARBA00023002"/>
    </source>
</evidence>
<keyword evidence="4" id="KW-1185">Reference proteome</keyword>
<dbReference type="InterPro" id="IPR050523">
    <property type="entry name" value="AKR_Detox_Biosynth"/>
</dbReference>
<dbReference type="OrthoDB" id="9768793at2"/>
<dbReference type="Gene3D" id="3.20.20.100">
    <property type="entry name" value="NADP-dependent oxidoreductase domain"/>
    <property type="match status" value="1"/>
</dbReference>
<evidence type="ECO:0000313" key="4">
    <source>
        <dbReference type="Proteomes" id="UP000183413"/>
    </source>
</evidence>
<name>A0A1I5X9F5_9ACTN</name>
<dbReference type="CDD" id="cd19088">
    <property type="entry name" value="AKR_AKR13B1"/>
    <property type="match status" value="1"/>
</dbReference>
<sequence length="297" mass="31707">MTVGDATQSRRPRPGGIGSLYGRPVARIGYGAMQLEHGDDRSAFAVLRRAVELGVNHIDTAEFYAAGLVNMRIRAALHPYPDDLVLVSKIGATSDVNAEWGLRPAQTPAEMRAEVETNLRTLGLERLDVVNFYPMGRNPGIPEEQRVDFDDQLAELVALRDAGLIGGFGLSHVDAGQLRHALPADVACVQNGYSLVDRSSEPVLEVCREFDIAWVPYFPLGSGVPDLPKVADLPAVREVASLLGVSAAQVGLAWLLATGPHALLIPGTRSIEHLEENIAAGDVALDEGALALLAGSR</sequence>
<dbReference type="GO" id="GO:0016491">
    <property type="term" value="F:oxidoreductase activity"/>
    <property type="evidence" value="ECO:0007669"/>
    <property type="project" value="UniProtKB-KW"/>
</dbReference>
<evidence type="ECO:0000313" key="3">
    <source>
        <dbReference type="EMBL" id="SFQ28600.1"/>
    </source>
</evidence>
<organism evidence="3 4">
    <name type="scientific">Actinomadura madurae</name>
    <dbReference type="NCBI Taxonomy" id="1993"/>
    <lineage>
        <taxon>Bacteria</taxon>
        <taxon>Bacillati</taxon>
        <taxon>Actinomycetota</taxon>
        <taxon>Actinomycetes</taxon>
        <taxon>Streptosporangiales</taxon>
        <taxon>Thermomonosporaceae</taxon>
        <taxon>Actinomadura</taxon>
    </lineage>
</organism>
<dbReference type="EMBL" id="FOVH01000026">
    <property type="protein sequence ID" value="SFQ28600.1"/>
    <property type="molecule type" value="Genomic_DNA"/>
</dbReference>
<gene>
    <name evidence="3" type="ORF">SAMN04489713_12627</name>
</gene>
<evidence type="ECO:0000259" key="2">
    <source>
        <dbReference type="Pfam" id="PF00248"/>
    </source>
</evidence>
<feature type="domain" description="NADP-dependent oxidoreductase" evidence="2">
    <location>
        <begin position="27"/>
        <end position="289"/>
    </location>
</feature>
<dbReference type="eggNOG" id="COG0667">
    <property type="taxonomic scope" value="Bacteria"/>
</dbReference>
<dbReference type="PANTHER" id="PTHR43364">
    <property type="entry name" value="NADH-SPECIFIC METHYLGLYOXAL REDUCTASE-RELATED"/>
    <property type="match status" value="1"/>
</dbReference>
<dbReference type="InterPro" id="IPR036812">
    <property type="entry name" value="NAD(P)_OxRdtase_dom_sf"/>
</dbReference>
<reference evidence="3 4" key="1">
    <citation type="submission" date="2016-10" db="EMBL/GenBank/DDBJ databases">
        <authorList>
            <person name="de Groot N.N."/>
        </authorList>
    </citation>
    <scope>NUCLEOTIDE SEQUENCE [LARGE SCALE GENOMIC DNA]</scope>
    <source>
        <strain evidence="3 4">DSM 43067</strain>
    </source>
</reference>
<dbReference type="InterPro" id="IPR020471">
    <property type="entry name" value="AKR"/>
</dbReference>
<dbReference type="GO" id="GO:0005829">
    <property type="term" value="C:cytosol"/>
    <property type="evidence" value="ECO:0007669"/>
    <property type="project" value="TreeGrafter"/>
</dbReference>
<accession>A0A1I5X9F5</accession>
<dbReference type="Proteomes" id="UP000183413">
    <property type="component" value="Unassembled WGS sequence"/>
</dbReference>
<dbReference type="SUPFAM" id="SSF51430">
    <property type="entry name" value="NAD(P)-linked oxidoreductase"/>
    <property type="match status" value="1"/>
</dbReference>
<proteinExistence type="predicted"/>
<dbReference type="PRINTS" id="PR00069">
    <property type="entry name" value="ALDKETRDTASE"/>
</dbReference>
<dbReference type="STRING" id="1993.SAMN04489713_12627"/>